<protein>
    <submittedName>
        <fullName evidence="1">Uncharacterized protein</fullName>
    </submittedName>
</protein>
<evidence type="ECO:0000313" key="1">
    <source>
        <dbReference type="EMBL" id="KKK57458.1"/>
    </source>
</evidence>
<comment type="caution">
    <text evidence="1">The sequence shown here is derived from an EMBL/GenBank/DDBJ whole genome shotgun (WGS) entry which is preliminary data.</text>
</comment>
<feature type="non-terminal residue" evidence="1">
    <location>
        <position position="33"/>
    </location>
</feature>
<proteinExistence type="predicted"/>
<gene>
    <name evidence="1" type="ORF">LCGC14_3054280</name>
</gene>
<dbReference type="PROSITE" id="PS51257">
    <property type="entry name" value="PROKAR_LIPOPROTEIN"/>
    <property type="match status" value="1"/>
</dbReference>
<dbReference type="AlphaFoldDB" id="A0A0F8WLA7"/>
<organism evidence="1">
    <name type="scientific">marine sediment metagenome</name>
    <dbReference type="NCBI Taxonomy" id="412755"/>
    <lineage>
        <taxon>unclassified sequences</taxon>
        <taxon>metagenomes</taxon>
        <taxon>ecological metagenomes</taxon>
    </lineage>
</organism>
<sequence length="33" mass="3416">MARNFNGTNESVDLNSATILGGAGACSIQAWVF</sequence>
<accession>A0A0F8WLA7</accession>
<reference evidence="1" key="1">
    <citation type="journal article" date="2015" name="Nature">
        <title>Complex archaea that bridge the gap between prokaryotes and eukaryotes.</title>
        <authorList>
            <person name="Spang A."/>
            <person name="Saw J.H."/>
            <person name="Jorgensen S.L."/>
            <person name="Zaremba-Niedzwiedzka K."/>
            <person name="Martijn J."/>
            <person name="Lind A.E."/>
            <person name="van Eijk R."/>
            <person name="Schleper C."/>
            <person name="Guy L."/>
            <person name="Ettema T.J."/>
        </authorList>
    </citation>
    <scope>NUCLEOTIDE SEQUENCE</scope>
</reference>
<dbReference type="EMBL" id="LAZR01064468">
    <property type="protein sequence ID" value="KKK57458.1"/>
    <property type="molecule type" value="Genomic_DNA"/>
</dbReference>
<name>A0A0F8WLA7_9ZZZZ</name>